<keyword evidence="3" id="KW-1185">Reference proteome</keyword>
<evidence type="ECO:0000313" key="3">
    <source>
        <dbReference type="Proteomes" id="UP001190700"/>
    </source>
</evidence>
<sequence>MRLDSIFARNVGARYKSTPQSANVALAAADRTRSNAVLQSSWDIDVVKRVAKDTLGTKASSFSGSEPHRQLLWDSLVTALEASFVNKDTANEDIFDLVDVTKEVHPIFNDILLRALVSLTTPHSPARRWVDASARISPRDGKRALLEITKRLLPPGHRPLRHHEELLSISFGSSNDPEPLVAQFDECLKAIAASGAGPLDDEAAKRQLLAALDADFYKEVITPLRLDTELAKVSIEEVYTHILEVWWSANPNGPPTRPKSATPVPTHTPLGLAYAGDGQGDISDFLEEFARIIGEASTLLTSLRHDERGIAPDTPPPRSDFHRRHGGGGVKFPPSKWRDERNRRTDGKFHGRNRHVGWRQRFAASPLPKGGNWPQGMKPLGARSISFHSASSAFVQECPLCPGHFHDTARCPEVCGSCDVDLRDAAMDLDEVVSAFQTAFDNENDEEFADLCHEHEQPLVRTDPEPFTYPVRHDVGLRAHYAGLGHGASGAGMGDVLSDARGVLESLRSAATAAQVGGATTVGKQPPLHIGTLSVPQVVCDAQPPPANREIDAGLYPVSASDPASFDSPFEEPLRVSFMDRVMPGCPDPSLHLCSIEPSHSSNHPGELSVIDDDDGSDSYSFSGDEIPSAPPATRSRVGVATLPRVSSLASLALPALMCLASSQFNWTDTTFFPTWLPPDVKELAQLYAQHVRVQRPALLRVSVWERPRALPQVHWIQAPQRFYFRDNDTADADFASLTAGLAHVMFSISYTEAAKLLDMEHEYELHHVTMNEILFCLLPHPLRGSALTIYHECARSHPADGHYALQRLRYEVEGVPDADGMRYWTQKRAVVISETVDPAPQLATIRRLCERHRKVKPAYGDSDRVANLWHILAESAKKSPYVTPLYLVVLRELRSGHPFTFDRLALRIRLAFRDESPLATLSSQQDSGAPSGSSGYRPKTPTQKPQTPDPPSRPTAMALRPQKQSKAPLDGEWVADSPTALYKKWSGTGYPAPDPPPAGNAPAPSADSDLGPAFQSVRLQLPAPGGADVIDPVDAAAPVVPMEDSVAPPLLDEPVGASLAFQDEDTDWPAFRSSPVWVPHVAGADDVIGTQPQTLD</sequence>
<accession>A0AAE0BTV0</accession>
<feature type="compositionally biased region" description="Polar residues" evidence="1">
    <location>
        <begin position="920"/>
        <end position="935"/>
    </location>
</feature>
<reference evidence="2 3" key="1">
    <citation type="journal article" date="2015" name="Genome Biol. Evol.">
        <title>Comparative Genomics of a Bacterivorous Green Alga Reveals Evolutionary Causalities and Consequences of Phago-Mixotrophic Mode of Nutrition.</title>
        <authorList>
            <person name="Burns J.A."/>
            <person name="Paasch A."/>
            <person name="Narechania A."/>
            <person name="Kim E."/>
        </authorList>
    </citation>
    <scope>NUCLEOTIDE SEQUENCE [LARGE SCALE GENOMIC DNA]</scope>
    <source>
        <strain evidence="2 3">PLY_AMNH</strain>
    </source>
</reference>
<feature type="region of interest" description="Disordered" evidence="1">
    <location>
        <begin position="986"/>
        <end position="1012"/>
    </location>
</feature>
<feature type="region of interest" description="Disordered" evidence="1">
    <location>
        <begin position="920"/>
        <end position="974"/>
    </location>
</feature>
<comment type="caution">
    <text evidence="2">The sequence shown here is derived from an EMBL/GenBank/DDBJ whole genome shotgun (WGS) entry which is preliminary data.</text>
</comment>
<evidence type="ECO:0000256" key="1">
    <source>
        <dbReference type="SAM" id="MobiDB-lite"/>
    </source>
</evidence>
<evidence type="ECO:0000313" key="2">
    <source>
        <dbReference type="EMBL" id="KAK3242103.1"/>
    </source>
</evidence>
<proteinExistence type="predicted"/>
<dbReference type="Proteomes" id="UP001190700">
    <property type="component" value="Unassembled WGS sequence"/>
</dbReference>
<feature type="region of interest" description="Disordered" evidence="1">
    <location>
        <begin position="597"/>
        <end position="634"/>
    </location>
</feature>
<dbReference type="AlphaFoldDB" id="A0AAE0BTV0"/>
<feature type="compositionally biased region" description="Low complexity" evidence="1">
    <location>
        <begin position="1001"/>
        <end position="1010"/>
    </location>
</feature>
<feature type="compositionally biased region" description="Basic and acidic residues" evidence="1">
    <location>
        <begin position="336"/>
        <end position="349"/>
    </location>
</feature>
<protein>
    <submittedName>
        <fullName evidence="2">Uncharacterized protein</fullName>
    </submittedName>
</protein>
<feature type="region of interest" description="Disordered" evidence="1">
    <location>
        <begin position="307"/>
        <end position="351"/>
    </location>
</feature>
<dbReference type="EMBL" id="LGRX02033235">
    <property type="protein sequence ID" value="KAK3242103.1"/>
    <property type="molecule type" value="Genomic_DNA"/>
</dbReference>
<gene>
    <name evidence="2" type="ORF">CYMTET_48180</name>
</gene>
<organism evidence="2 3">
    <name type="scientific">Cymbomonas tetramitiformis</name>
    <dbReference type="NCBI Taxonomy" id="36881"/>
    <lineage>
        <taxon>Eukaryota</taxon>
        <taxon>Viridiplantae</taxon>
        <taxon>Chlorophyta</taxon>
        <taxon>Pyramimonadophyceae</taxon>
        <taxon>Pyramimonadales</taxon>
        <taxon>Pyramimonadaceae</taxon>
        <taxon>Cymbomonas</taxon>
    </lineage>
</organism>
<name>A0AAE0BTV0_9CHLO</name>